<evidence type="ECO:0000256" key="2">
    <source>
        <dbReference type="ARBA" id="ARBA00022821"/>
    </source>
</evidence>
<proteinExistence type="predicted"/>
<evidence type="ECO:0000256" key="3">
    <source>
        <dbReference type="SAM" id="MobiDB-lite"/>
    </source>
</evidence>
<feature type="domain" description="R13L1/DRL21-like LRR repeat region" evidence="4">
    <location>
        <begin position="182"/>
        <end position="353"/>
    </location>
</feature>
<accession>A0A314XKV8</accession>
<keyword evidence="1" id="KW-0433">Leucine-rich repeat</keyword>
<dbReference type="EMBL" id="PJQY01002627">
    <property type="protein sequence ID" value="PQP92023.1"/>
    <property type="molecule type" value="Genomic_DNA"/>
</dbReference>
<dbReference type="SUPFAM" id="SSF52058">
    <property type="entry name" value="L domain-like"/>
    <property type="match status" value="1"/>
</dbReference>
<sequence>MRGDEIDPVNMIKSAGVMSFQLGDLMHATQTGAVLRALEATINEGLSEFNFKAPSMADGRTTIRETRCPTKWTSTNSPLRCSLYVWRNYNSRSSIRGKTFTNSPIDWRIRLIKIHWKNTLNLFGCHNLRRLPFLGAMTSLRHLNITGCQSLDWMCIGIERLRQLQTLPLYVVSRESNAGRILRALQHLNLYGKLNIIQLGRVRNASIAHYAGLKTKENLELLGLYWGLYQGFEGLDDSFMKLQKAQHKLDISGSNIGPKQHEPDARVAEEILEVLQPHNNLKILVIHGYPGIKFPRWALPNIKKFQSYPVSQKGMGNLTSLKSLTIRCCEQLSSLPHTLQNLKSLHSLEISGCHGIMSMPDGGIGEGVQHLSSLRSLTILSCPWFDALPNGLQNVPTLHCLEIISCPNLTALPEWFGNLVSLRSLTISDCPNLKVLPPGQKLLKKLQHLSIQECPELEQRCRPGSGEDWLKIAHVPHKYIGSPQVSQSGEASTSGSSSVQTASQ</sequence>
<keyword evidence="2" id="KW-0611">Plant defense</keyword>
<dbReference type="InterPro" id="IPR032675">
    <property type="entry name" value="LRR_dom_sf"/>
</dbReference>
<dbReference type="InterPro" id="IPR056789">
    <property type="entry name" value="LRR_R13L1-DRL21"/>
</dbReference>
<feature type="compositionally biased region" description="Low complexity" evidence="3">
    <location>
        <begin position="485"/>
        <end position="504"/>
    </location>
</feature>
<dbReference type="PANTHER" id="PTHR36766">
    <property type="entry name" value="PLANT BROAD-SPECTRUM MILDEW RESISTANCE PROTEIN RPW8"/>
    <property type="match status" value="1"/>
</dbReference>
<dbReference type="OrthoDB" id="1928346at2759"/>
<evidence type="ECO:0000259" key="4">
    <source>
        <dbReference type="Pfam" id="PF25019"/>
    </source>
</evidence>
<name>A0A314XKV8_PRUYE</name>
<comment type="caution">
    <text evidence="5">The sequence shown here is derived from an EMBL/GenBank/DDBJ whole genome shotgun (WGS) entry which is preliminary data.</text>
</comment>
<dbReference type="Pfam" id="PF25019">
    <property type="entry name" value="LRR_R13L1-DRL21"/>
    <property type="match status" value="1"/>
</dbReference>
<evidence type="ECO:0000313" key="5">
    <source>
        <dbReference type="EMBL" id="PQP92023.1"/>
    </source>
</evidence>
<dbReference type="Gene3D" id="3.80.10.10">
    <property type="entry name" value="Ribonuclease Inhibitor"/>
    <property type="match status" value="3"/>
</dbReference>
<gene>
    <name evidence="5" type="ORF">Pyn_08535</name>
</gene>
<dbReference type="Proteomes" id="UP000250321">
    <property type="component" value="Unassembled WGS sequence"/>
</dbReference>
<organism evidence="5 6">
    <name type="scientific">Prunus yedoensis var. nudiflora</name>
    <dbReference type="NCBI Taxonomy" id="2094558"/>
    <lineage>
        <taxon>Eukaryota</taxon>
        <taxon>Viridiplantae</taxon>
        <taxon>Streptophyta</taxon>
        <taxon>Embryophyta</taxon>
        <taxon>Tracheophyta</taxon>
        <taxon>Spermatophyta</taxon>
        <taxon>Magnoliopsida</taxon>
        <taxon>eudicotyledons</taxon>
        <taxon>Gunneridae</taxon>
        <taxon>Pentapetalae</taxon>
        <taxon>rosids</taxon>
        <taxon>fabids</taxon>
        <taxon>Rosales</taxon>
        <taxon>Rosaceae</taxon>
        <taxon>Amygdaloideae</taxon>
        <taxon>Amygdaleae</taxon>
        <taxon>Prunus</taxon>
    </lineage>
</organism>
<dbReference type="STRING" id="2094558.A0A314XKV8"/>
<dbReference type="PANTHER" id="PTHR36766:SF59">
    <property type="entry name" value="DISEASE RESISTANCE PROTEIN RGA2-LIKE"/>
    <property type="match status" value="1"/>
</dbReference>
<dbReference type="AlphaFoldDB" id="A0A314XKV8"/>
<reference evidence="5 6" key="1">
    <citation type="submission" date="2018-02" db="EMBL/GenBank/DDBJ databases">
        <title>Draft genome of wild Prunus yedoensis var. nudiflora.</title>
        <authorList>
            <person name="Baek S."/>
            <person name="Kim J.-H."/>
            <person name="Choi K."/>
            <person name="Kim G.-B."/>
            <person name="Cho A."/>
            <person name="Jang H."/>
            <person name="Shin C.-H."/>
            <person name="Yu H.-J."/>
            <person name="Mun J.-H."/>
        </authorList>
    </citation>
    <scope>NUCLEOTIDE SEQUENCE [LARGE SCALE GENOMIC DNA]</scope>
    <source>
        <strain evidence="6">cv. Jeju island</strain>
        <tissue evidence="5">Leaf</tissue>
    </source>
</reference>
<keyword evidence="6" id="KW-1185">Reference proteome</keyword>
<evidence type="ECO:0000256" key="1">
    <source>
        <dbReference type="ARBA" id="ARBA00022614"/>
    </source>
</evidence>
<feature type="region of interest" description="Disordered" evidence="3">
    <location>
        <begin position="481"/>
        <end position="504"/>
    </location>
</feature>
<protein>
    <submittedName>
        <fullName evidence="5">Disease resistance protein RGA2-like</fullName>
    </submittedName>
</protein>
<evidence type="ECO:0000313" key="6">
    <source>
        <dbReference type="Proteomes" id="UP000250321"/>
    </source>
</evidence>
<dbReference type="GO" id="GO:0006952">
    <property type="term" value="P:defense response"/>
    <property type="evidence" value="ECO:0007669"/>
    <property type="project" value="UniProtKB-KW"/>
</dbReference>